<dbReference type="GO" id="GO:0003725">
    <property type="term" value="F:double-stranded RNA binding"/>
    <property type="evidence" value="ECO:0007669"/>
    <property type="project" value="UniProtKB-UniRule"/>
</dbReference>
<feature type="binding site" evidence="14">
    <location>
        <position position="64"/>
    </location>
    <ligand>
        <name>L-threonine</name>
        <dbReference type="ChEBI" id="CHEBI:57926"/>
    </ligand>
</feature>
<dbReference type="InterPro" id="IPR017945">
    <property type="entry name" value="DHBP_synth_RibB-like_a/b_dom"/>
</dbReference>
<accession>A0A2A6LVJ9</accession>
<dbReference type="GO" id="GO:0008033">
    <property type="term" value="P:tRNA processing"/>
    <property type="evidence" value="ECO:0007669"/>
    <property type="project" value="UniProtKB-KW"/>
</dbReference>
<sequence length="338" mass="35892">MIIDVAADPGRAIASAVRALRSGAVIAVPTETVYGLAADATDADAVSRIFEIKRRPSFNPLICHCSDLEMVRKYAILDPISLRLADRFWPGPMTLVLNANPTCRLPSKTTAGLATVAIRIPLGFSNDLIKSYGKPLAAPSANISGRVSATKAAHVKNEFGDAMPLILDGGPTKIGVESTILMVRENGLELLRPGGLPIELVERVAGLPIDMRDLVGEVLAPGMLTSHYAPRAFVRLNATRVGPDETLLKYGDLSVPGEDTCARVFNLSADGDLEELAANLYATLKAADDRGASTIAVVPVPDEGLGLAVNDRLRRAAAPRSLTPKELELAYADQRNAL</sequence>
<dbReference type="Proteomes" id="UP000220353">
    <property type="component" value="Unassembled WGS sequence"/>
</dbReference>
<dbReference type="EMBL" id="NWTC01000012">
    <property type="protein sequence ID" value="PDT46581.1"/>
    <property type="molecule type" value="Genomic_DNA"/>
</dbReference>
<evidence type="ECO:0000313" key="16">
    <source>
        <dbReference type="EMBL" id="PDT46581.1"/>
    </source>
</evidence>
<dbReference type="PANTHER" id="PTHR17490:SF16">
    <property type="entry name" value="THREONYLCARBAMOYL-AMP SYNTHASE"/>
    <property type="match status" value="1"/>
</dbReference>
<feature type="binding site" evidence="14">
    <location>
        <position position="192"/>
    </location>
    <ligand>
        <name>ATP</name>
        <dbReference type="ChEBI" id="CHEBI:30616"/>
    </ligand>
</feature>
<dbReference type="PIRSF" id="PIRSF004930">
    <property type="entry name" value="Tln_factor_SUA5"/>
    <property type="match status" value="1"/>
</dbReference>
<dbReference type="AlphaFoldDB" id="A0A2A6LVJ9"/>
<dbReference type="InterPro" id="IPR010923">
    <property type="entry name" value="T(6)A37_SUA5"/>
</dbReference>
<keyword evidence="7 13" id="KW-0819">tRNA processing</keyword>
<comment type="subcellular location">
    <subcellularLocation>
        <location evidence="1 13">Cytoplasm</location>
    </subcellularLocation>
</comment>
<dbReference type="InterPro" id="IPR005145">
    <property type="entry name" value="Sua5_C"/>
</dbReference>
<dbReference type="PANTHER" id="PTHR17490">
    <property type="entry name" value="SUA5"/>
    <property type="match status" value="1"/>
</dbReference>
<evidence type="ECO:0000256" key="7">
    <source>
        <dbReference type="ARBA" id="ARBA00022694"/>
    </source>
</evidence>
<dbReference type="GO" id="GO:0006450">
    <property type="term" value="P:regulation of translational fidelity"/>
    <property type="evidence" value="ECO:0007669"/>
    <property type="project" value="TreeGrafter"/>
</dbReference>
<organism evidence="16 17">
    <name type="scientific">Rhizobium fredii</name>
    <name type="common">Sinorhizobium fredii</name>
    <dbReference type="NCBI Taxonomy" id="380"/>
    <lineage>
        <taxon>Bacteria</taxon>
        <taxon>Pseudomonadati</taxon>
        <taxon>Pseudomonadota</taxon>
        <taxon>Alphaproteobacteria</taxon>
        <taxon>Hyphomicrobiales</taxon>
        <taxon>Rhizobiaceae</taxon>
        <taxon>Sinorhizobium/Ensifer group</taxon>
        <taxon>Sinorhizobium</taxon>
    </lineage>
</organism>
<keyword evidence="5 13" id="KW-0963">Cytoplasm</keyword>
<dbReference type="InterPro" id="IPR006070">
    <property type="entry name" value="Sua5-like_dom"/>
</dbReference>
<comment type="caution">
    <text evidence="16">The sequence shown here is derived from an EMBL/GenBank/DDBJ whole genome shotgun (WGS) entry which is preliminary data.</text>
</comment>
<feature type="binding site" evidence="14">
    <location>
        <position position="32"/>
    </location>
    <ligand>
        <name>L-threonine</name>
        <dbReference type="ChEBI" id="CHEBI:57926"/>
    </ligand>
</feature>
<gene>
    <name evidence="16" type="ORF">CO661_16845</name>
</gene>
<dbReference type="Gene3D" id="3.90.870.10">
    <property type="entry name" value="DHBP synthase"/>
    <property type="match status" value="1"/>
</dbReference>
<evidence type="ECO:0000256" key="12">
    <source>
        <dbReference type="ARBA" id="ARBA00048366"/>
    </source>
</evidence>
<proteinExistence type="inferred from homology"/>
<dbReference type="GO" id="GO:0000049">
    <property type="term" value="F:tRNA binding"/>
    <property type="evidence" value="ECO:0007669"/>
    <property type="project" value="TreeGrafter"/>
</dbReference>
<evidence type="ECO:0000256" key="9">
    <source>
        <dbReference type="ARBA" id="ARBA00022741"/>
    </source>
</evidence>
<dbReference type="GO" id="GO:0005737">
    <property type="term" value="C:cytoplasm"/>
    <property type="evidence" value="ECO:0007669"/>
    <property type="project" value="UniProtKB-SubCell"/>
</dbReference>
<evidence type="ECO:0000256" key="11">
    <source>
        <dbReference type="ARBA" id="ARBA00029774"/>
    </source>
</evidence>
<feature type="binding site" evidence="14">
    <location>
        <position position="119"/>
    </location>
    <ligand>
        <name>L-threonine</name>
        <dbReference type="ChEBI" id="CHEBI:57926"/>
    </ligand>
</feature>
<evidence type="ECO:0000256" key="10">
    <source>
        <dbReference type="ARBA" id="ARBA00022840"/>
    </source>
</evidence>
<feature type="binding site" evidence="14">
    <location>
        <position position="59"/>
    </location>
    <ligand>
        <name>ATP</name>
        <dbReference type="ChEBI" id="CHEBI:30616"/>
    </ligand>
</feature>
<keyword evidence="10 13" id="KW-0067">ATP-binding</keyword>
<comment type="function">
    <text evidence="13">Required for the formation of a threonylcarbamoyl group on adenosine at position 37 (t(6)A37) in tRNAs that read codons beginning with adenine.</text>
</comment>
<feature type="binding site" evidence="14">
    <location>
        <position position="178"/>
    </location>
    <ligand>
        <name>L-threonine</name>
        <dbReference type="ChEBI" id="CHEBI:57926"/>
    </ligand>
</feature>
<evidence type="ECO:0000256" key="14">
    <source>
        <dbReference type="PIRSR" id="PIRSR004930-1"/>
    </source>
</evidence>
<dbReference type="RefSeq" id="WP_097587085.1">
    <property type="nucleotide sequence ID" value="NZ_NWTC01000012.1"/>
</dbReference>
<keyword evidence="9 13" id="KW-0547">Nucleotide-binding</keyword>
<feature type="binding site" evidence="14">
    <location>
        <position position="115"/>
    </location>
    <ligand>
        <name>ATP</name>
        <dbReference type="ChEBI" id="CHEBI:30616"/>
    </ligand>
</feature>
<dbReference type="GO" id="GO:0061710">
    <property type="term" value="F:L-threonylcarbamoyladenylate synthase"/>
    <property type="evidence" value="ECO:0007669"/>
    <property type="project" value="UniProtKB-EC"/>
</dbReference>
<feature type="binding site" evidence="14">
    <location>
        <position position="138"/>
    </location>
    <ligand>
        <name>L-threonine</name>
        <dbReference type="ChEBI" id="CHEBI:57926"/>
    </ligand>
</feature>
<name>A0A2A6LVJ9_RHIFR</name>
<dbReference type="EC" id="2.7.7.87" evidence="3 13"/>
<keyword evidence="8 13" id="KW-0548">Nucleotidyltransferase</keyword>
<dbReference type="GO" id="GO:0005524">
    <property type="term" value="F:ATP binding"/>
    <property type="evidence" value="ECO:0007669"/>
    <property type="project" value="UniProtKB-UniRule"/>
</dbReference>
<reference evidence="16 17" key="1">
    <citation type="submission" date="2017-09" db="EMBL/GenBank/DDBJ databases">
        <title>Comparative genomics of rhizobia isolated from Phaseolus vulgaris in China.</title>
        <authorList>
            <person name="Tong W."/>
        </authorList>
    </citation>
    <scope>NUCLEOTIDE SEQUENCE [LARGE SCALE GENOMIC DNA]</scope>
    <source>
        <strain evidence="16 17">PCH1</strain>
    </source>
</reference>
<keyword evidence="6 13" id="KW-0808">Transferase</keyword>
<feature type="domain" description="YrdC-like" evidence="15">
    <location>
        <begin position="10"/>
        <end position="196"/>
    </location>
</feature>
<evidence type="ECO:0000256" key="13">
    <source>
        <dbReference type="PIRNR" id="PIRNR004930"/>
    </source>
</evidence>
<evidence type="ECO:0000256" key="6">
    <source>
        <dbReference type="ARBA" id="ARBA00022679"/>
    </source>
</evidence>
<evidence type="ECO:0000256" key="4">
    <source>
        <dbReference type="ARBA" id="ARBA00015492"/>
    </source>
</evidence>
<feature type="binding site" evidence="14">
    <location>
        <position position="55"/>
    </location>
    <ligand>
        <name>ATP</name>
        <dbReference type="ChEBI" id="CHEBI:30616"/>
    </ligand>
</feature>
<dbReference type="SUPFAM" id="SSF55821">
    <property type="entry name" value="YrdC/RibB"/>
    <property type="match status" value="1"/>
</dbReference>
<dbReference type="Gene3D" id="3.40.50.11030">
    <property type="entry name" value="Threonylcarbamoyl-AMP synthase, C-terminal domain"/>
    <property type="match status" value="1"/>
</dbReference>
<protein>
    <recommendedName>
        <fullName evidence="4 13">Threonylcarbamoyl-AMP synthase</fullName>
        <shortName evidence="13">TC-AMP synthase</shortName>
        <ecNumber evidence="3 13">2.7.7.87</ecNumber>
    </recommendedName>
    <alternativeName>
        <fullName evidence="11 13">L-threonylcarbamoyladenylate synthase</fullName>
    </alternativeName>
</protein>
<feature type="binding site" evidence="14">
    <location>
        <position position="148"/>
    </location>
    <ligand>
        <name>ATP</name>
        <dbReference type="ChEBI" id="CHEBI:30616"/>
    </ligand>
</feature>
<evidence type="ECO:0000256" key="1">
    <source>
        <dbReference type="ARBA" id="ARBA00004496"/>
    </source>
</evidence>
<dbReference type="InterPro" id="IPR050156">
    <property type="entry name" value="TC-AMP_synthase_SUA5"/>
</dbReference>
<dbReference type="Pfam" id="PF03481">
    <property type="entry name" value="Sua5_C"/>
    <property type="match status" value="1"/>
</dbReference>
<evidence type="ECO:0000259" key="15">
    <source>
        <dbReference type="PROSITE" id="PS51163"/>
    </source>
</evidence>
<feature type="binding site" evidence="14">
    <location>
        <position position="140"/>
    </location>
    <ligand>
        <name>ATP</name>
        <dbReference type="ChEBI" id="CHEBI:30616"/>
    </ligand>
</feature>
<evidence type="ECO:0000256" key="8">
    <source>
        <dbReference type="ARBA" id="ARBA00022695"/>
    </source>
</evidence>
<comment type="catalytic activity">
    <reaction evidence="12 13">
        <text>L-threonine + hydrogencarbonate + ATP = L-threonylcarbamoyladenylate + diphosphate + H2O</text>
        <dbReference type="Rhea" id="RHEA:36407"/>
        <dbReference type="ChEBI" id="CHEBI:15377"/>
        <dbReference type="ChEBI" id="CHEBI:17544"/>
        <dbReference type="ChEBI" id="CHEBI:30616"/>
        <dbReference type="ChEBI" id="CHEBI:33019"/>
        <dbReference type="ChEBI" id="CHEBI:57926"/>
        <dbReference type="ChEBI" id="CHEBI:73682"/>
        <dbReference type="EC" id="2.7.7.87"/>
    </reaction>
</comment>
<evidence type="ECO:0000256" key="3">
    <source>
        <dbReference type="ARBA" id="ARBA00012584"/>
    </source>
</evidence>
<dbReference type="NCBIfam" id="TIGR00057">
    <property type="entry name" value="L-threonylcarbamoyladenylate synthase"/>
    <property type="match status" value="1"/>
</dbReference>
<dbReference type="PROSITE" id="PS51163">
    <property type="entry name" value="YRDC"/>
    <property type="match status" value="1"/>
</dbReference>
<feature type="binding site" evidence="14">
    <location>
        <position position="228"/>
    </location>
    <ligand>
        <name>ATP</name>
        <dbReference type="ChEBI" id="CHEBI:30616"/>
    </ligand>
</feature>
<evidence type="ECO:0000256" key="5">
    <source>
        <dbReference type="ARBA" id="ARBA00022490"/>
    </source>
</evidence>
<evidence type="ECO:0000256" key="2">
    <source>
        <dbReference type="ARBA" id="ARBA00007663"/>
    </source>
</evidence>
<evidence type="ECO:0000313" key="17">
    <source>
        <dbReference type="Proteomes" id="UP000220353"/>
    </source>
</evidence>
<dbReference type="Pfam" id="PF01300">
    <property type="entry name" value="Sua5_yciO_yrdC"/>
    <property type="match status" value="1"/>
</dbReference>
<dbReference type="InterPro" id="IPR038385">
    <property type="entry name" value="Sua5/YwlC_C"/>
</dbReference>
<comment type="similarity">
    <text evidence="2 13">Belongs to the SUA5 family.</text>
</comment>